<proteinExistence type="predicted"/>
<dbReference type="KEGG" id="clup:CLUP02_06003"/>
<keyword evidence="3" id="KW-1185">Reference proteome</keyword>
<dbReference type="Proteomes" id="UP000830671">
    <property type="component" value="Chromosome 3"/>
</dbReference>
<organism evidence="2 3">
    <name type="scientific">Colletotrichum lupini</name>
    <dbReference type="NCBI Taxonomy" id="145971"/>
    <lineage>
        <taxon>Eukaryota</taxon>
        <taxon>Fungi</taxon>
        <taxon>Dikarya</taxon>
        <taxon>Ascomycota</taxon>
        <taxon>Pezizomycotina</taxon>
        <taxon>Sordariomycetes</taxon>
        <taxon>Hypocreomycetidae</taxon>
        <taxon>Glomerellales</taxon>
        <taxon>Glomerellaceae</taxon>
        <taxon>Colletotrichum</taxon>
        <taxon>Colletotrichum acutatum species complex</taxon>
    </lineage>
</organism>
<accession>A0A9Q8SNM5</accession>
<dbReference type="GeneID" id="73340017"/>
<evidence type="ECO:0000313" key="3">
    <source>
        <dbReference type="Proteomes" id="UP000830671"/>
    </source>
</evidence>
<keyword evidence="1" id="KW-0812">Transmembrane</keyword>
<evidence type="ECO:0000313" key="2">
    <source>
        <dbReference type="EMBL" id="UQC80520.1"/>
    </source>
</evidence>
<keyword evidence="1" id="KW-1133">Transmembrane helix</keyword>
<name>A0A9Q8SNM5_9PEZI</name>
<dbReference type="AlphaFoldDB" id="A0A9Q8SNM5"/>
<gene>
    <name evidence="2" type="ORF">CLUP02_06003</name>
</gene>
<feature type="transmembrane region" description="Helical" evidence="1">
    <location>
        <begin position="51"/>
        <end position="77"/>
    </location>
</feature>
<dbReference type="RefSeq" id="XP_049142150.1">
    <property type="nucleotide sequence ID" value="XM_049285007.1"/>
</dbReference>
<sequence>MMTTMKMNGSLGAHFFLLLPQAFDAYYTWLGNRPVQTLLLTSKAFTGRHSGILECIVIVFLTAGFSIPDIVLVFLFVRSGQVGRVKKTRQLAVGIGLFSWGEMFLSEHRYKHT</sequence>
<dbReference type="EMBL" id="CP019475">
    <property type="protein sequence ID" value="UQC80520.1"/>
    <property type="molecule type" value="Genomic_DNA"/>
</dbReference>
<evidence type="ECO:0000256" key="1">
    <source>
        <dbReference type="SAM" id="Phobius"/>
    </source>
</evidence>
<keyword evidence="1" id="KW-0472">Membrane</keyword>
<protein>
    <submittedName>
        <fullName evidence="2">Uncharacterized protein</fullName>
    </submittedName>
</protein>
<reference evidence="2" key="1">
    <citation type="journal article" date="2021" name="Mol. Plant Microbe Interact.">
        <title>Complete Genome Sequence of the Plant-Pathogenic Fungus Colletotrichum lupini.</title>
        <authorList>
            <person name="Baroncelli R."/>
            <person name="Pensec F."/>
            <person name="Da Lio D."/>
            <person name="Boufleur T."/>
            <person name="Vicente I."/>
            <person name="Sarrocco S."/>
            <person name="Picot A."/>
            <person name="Baraldi E."/>
            <person name="Sukno S."/>
            <person name="Thon M."/>
            <person name="Le Floch G."/>
        </authorList>
    </citation>
    <scope>NUCLEOTIDE SEQUENCE</scope>
    <source>
        <strain evidence="2">IMI 504893</strain>
    </source>
</reference>